<evidence type="ECO:0000256" key="13">
    <source>
        <dbReference type="ARBA" id="ARBA00023228"/>
    </source>
</evidence>
<evidence type="ECO:0000256" key="4">
    <source>
        <dbReference type="ARBA" id="ARBA00012036"/>
    </source>
</evidence>
<dbReference type="Pfam" id="PF03265">
    <property type="entry name" value="DNase_II"/>
    <property type="match status" value="1"/>
</dbReference>
<dbReference type="GeneTree" id="ENSGT00390000002634"/>
<evidence type="ECO:0000256" key="18">
    <source>
        <dbReference type="ARBA" id="ARBA00045381"/>
    </source>
</evidence>
<protein>
    <recommendedName>
        <fullName evidence="14">Deoxyribonuclease-2-alpha</fullName>
        <ecNumber evidence="4">3.1.22.1</ecNumber>
    </recommendedName>
    <alternativeName>
        <fullName evidence="15">Acid DNase</fullName>
    </alternativeName>
    <alternativeName>
        <fullName evidence="17">Deoxyribonuclease II alpha</fullName>
    </alternativeName>
    <alternativeName>
        <fullName evidence="16">Lysosomal DNase II</fullName>
    </alternativeName>
</protein>
<evidence type="ECO:0000256" key="9">
    <source>
        <dbReference type="ARBA" id="ARBA00022759"/>
    </source>
</evidence>
<organism evidence="20 21">
    <name type="scientific">Dicentrarchus labrax</name>
    <name type="common">European seabass</name>
    <name type="synonym">Morone labrax</name>
    <dbReference type="NCBI Taxonomy" id="13489"/>
    <lineage>
        <taxon>Eukaryota</taxon>
        <taxon>Metazoa</taxon>
        <taxon>Chordata</taxon>
        <taxon>Craniata</taxon>
        <taxon>Vertebrata</taxon>
        <taxon>Euteleostomi</taxon>
        <taxon>Actinopterygii</taxon>
        <taxon>Neopterygii</taxon>
        <taxon>Teleostei</taxon>
        <taxon>Neoteleostei</taxon>
        <taxon>Acanthomorphata</taxon>
        <taxon>Eupercaria</taxon>
        <taxon>Moronidae</taxon>
        <taxon>Dicentrarchus</taxon>
    </lineage>
</organism>
<evidence type="ECO:0000256" key="3">
    <source>
        <dbReference type="ARBA" id="ARBA00007527"/>
    </source>
</evidence>
<comment type="similarity">
    <text evidence="3">Belongs to the DNase II family.</text>
</comment>
<evidence type="ECO:0000256" key="7">
    <source>
        <dbReference type="ARBA" id="ARBA00022722"/>
    </source>
</evidence>
<evidence type="ECO:0000256" key="16">
    <source>
        <dbReference type="ARBA" id="ARBA00041918"/>
    </source>
</evidence>
<dbReference type="Ensembl" id="ENSDLAT00005074496.1">
    <property type="protein sequence ID" value="ENSDLAP00005066614.1"/>
    <property type="gene ID" value="ENSDLAG00005029159.1"/>
</dbReference>
<evidence type="ECO:0000256" key="15">
    <source>
        <dbReference type="ARBA" id="ARBA00041393"/>
    </source>
</evidence>
<comment type="catalytic activity">
    <reaction evidence="1">
        <text>Endonucleolytic cleavage to nucleoside 3'-phosphates and 3'-phosphooligonucleotide end-products.</text>
        <dbReference type="EC" id="3.1.22.1"/>
    </reaction>
</comment>
<comment type="function">
    <text evidence="18">Hydrolyzes DNA under acidic conditions with a preference for double-stranded DNA. Plays a major role in the clearance of nucleic acids generated through apoptosis, hence preventing autoinflammation. Necessary for proper fetal development and for definitive erythropoiesis in fetal liver and bone marrow, where it degrades nuclear DNA expelled from erythroid precursor cells.</text>
</comment>
<feature type="signal peptide" evidence="19">
    <location>
        <begin position="1"/>
        <end position="45"/>
    </location>
</feature>
<keyword evidence="9" id="KW-0255">Endonuclease</keyword>
<keyword evidence="12" id="KW-0325">Glycoprotein</keyword>
<dbReference type="GO" id="GO:0004531">
    <property type="term" value="F:deoxyribonuclease II activity"/>
    <property type="evidence" value="ECO:0007669"/>
    <property type="project" value="UniProtKB-EC"/>
</dbReference>
<evidence type="ECO:0000256" key="11">
    <source>
        <dbReference type="ARBA" id="ARBA00023157"/>
    </source>
</evidence>
<comment type="subcellular location">
    <subcellularLocation>
        <location evidence="2">Lysosome</location>
    </subcellularLocation>
</comment>
<feature type="chain" id="PRO_5035891861" description="Deoxyribonuclease-2-alpha" evidence="19">
    <location>
        <begin position="46"/>
        <end position="393"/>
    </location>
</feature>
<sequence>MMEGVYISRLRTGSFCSPGVYMEVMWKLVLAVVLAVALLCGGSDGQIGCRNEADQPVDWYILYKLPAHTGIGDVYYYIDTKVQKMNTEMKPVKPINHQAGVLANTLAPYFNKEAGSGYIAYSDQPPTSNALPEFGHSKGFVMMDQNSGFWLLHSTPRFPFDKASNNFFPESGKENGQTFICVTFPYATFKQIGLHLQYIHAHTFEHNIPDGFHNELKKAAKLKDGTKLKEPADIPKELYQDLKSNANHPFRSFVKKVLDTESDDEDCDDEKKRDLYFHIAQNIGSSVRAQTWNQGNKFESEDPVYNVECIEVGGKKWNTNDHSKWCVSVDDKGPEYWTCFGDSNRARSQCKRRGGALCIQDKTVNGIFKNFIKPKADCKKQSDQPSAPKKLRQ</sequence>
<keyword evidence="10" id="KW-0378">Hydrolase</keyword>
<keyword evidence="13" id="KW-0458">Lysosome</keyword>
<proteinExistence type="inferred from homology"/>
<dbReference type="Proteomes" id="UP000694389">
    <property type="component" value="Unassembled WGS sequence"/>
</dbReference>
<dbReference type="GO" id="GO:0005764">
    <property type="term" value="C:lysosome"/>
    <property type="evidence" value="ECO:0007669"/>
    <property type="project" value="UniProtKB-SubCell"/>
</dbReference>
<reference evidence="20" key="2">
    <citation type="submission" date="2025-09" db="UniProtKB">
        <authorList>
            <consortium name="Ensembl"/>
        </authorList>
    </citation>
    <scope>IDENTIFICATION</scope>
</reference>
<evidence type="ECO:0000256" key="8">
    <source>
        <dbReference type="ARBA" id="ARBA00022729"/>
    </source>
</evidence>
<keyword evidence="11" id="KW-1015">Disulfide bond</keyword>
<evidence type="ECO:0000256" key="12">
    <source>
        <dbReference type="ARBA" id="ARBA00023180"/>
    </source>
</evidence>
<dbReference type="InterPro" id="IPR004947">
    <property type="entry name" value="DNase_II"/>
</dbReference>
<evidence type="ECO:0000256" key="17">
    <source>
        <dbReference type="ARBA" id="ARBA00043033"/>
    </source>
</evidence>
<dbReference type="PANTHER" id="PTHR10858">
    <property type="entry name" value="DEOXYRIBONUCLEASE II"/>
    <property type="match status" value="1"/>
</dbReference>
<reference evidence="20" key="1">
    <citation type="submission" date="2025-08" db="UniProtKB">
        <authorList>
            <consortium name="Ensembl"/>
        </authorList>
    </citation>
    <scope>IDENTIFICATION</scope>
</reference>
<keyword evidence="5" id="KW-0217">Developmental protein</keyword>
<evidence type="ECO:0000313" key="20">
    <source>
        <dbReference type="Ensembl" id="ENSDLAP00005066614.1"/>
    </source>
</evidence>
<dbReference type="AlphaFoldDB" id="A0A8P4G6A7"/>
<dbReference type="EC" id="3.1.22.1" evidence="4"/>
<keyword evidence="6" id="KW-0053">Apoptosis</keyword>
<dbReference type="CDD" id="cd09120">
    <property type="entry name" value="PLDc_DNaseII_1"/>
    <property type="match status" value="1"/>
</dbReference>
<keyword evidence="7" id="KW-0540">Nuclease</keyword>
<evidence type="ECO:0000256" key="14">
    <source>
        <dbReference type="ARBA" id="ARBA00039868"/>
    </source>
</evidence>
<evidence type="ECO:0000256" key="2">
    <source>
        <dbReference type="ARBA" id="ARBA00004371"/>
    </source>
</evidence>
<evidence type="ECO:0000256" key="19">
    <source>
        <dbReference type="SAM" id="SignalP"/>
    </source>
</evidence>
<name>A0A8P4G6A7_DICLA</name>
<evidence type="ECO:0000256" key="6">
    <source>
        <dbReference type="ARBA" id="ARBA00022703"/>
    </source>
</evidence>
<accession>A0A8P4G6A7</accession>
<keyword evidence="21" id="KW-1185">Reference proteome</keyword>
<evidence type="ECO:0000256" key="1">
    <source>
        <dbReference type="ARBA" id="ARBA00000447"/>
    </source>
</evidence>
<dbReference type="PANTHER" id="PTHR10858:SF9">
    <property type="entry name" value="DEOXYRIBONUCLEASE-2-ALPHA"/>
    <property type="match status" value="1"/>
</dbReference>
<evidence type="ECO:0000313" key="21">
    <source>
        <dbReference type="Proteomes" id="UP000694389"/>
    </source>
</evidence>
<evidence type="ECO:0000256" key="10">
    <source>
        <dbReference type="ARBA" id="ARBA00022801"/>
    </source>
</evidence>
<evidence type="ECO:0000256" key="5">
    <source>
        <dbReference type="ARBA" id="ARBA00022473"/>
    </source>
</evidence>
<keyword evidence="8 19" id="KW-0732">Signal</keyword>
<dbReference type="GO" id="GO:0006309">
    <property type="term" value="P:apoptotic DNA fragmentation"/>
    <property type="evidence" value="ECO:0007669"/>
    <property type="project" value="TreeGrafter"/>
</dbReference>